<sequence length="75" mass="7977">MLTNLPAISSKLLPRNRIASGEAKPKILSFPGVSQNKKDCPIDVIFKGGGTTIDDIDFGSGGKTDCLLRYAVGRI</sequence>
<dbReference type="Proteomes" id="UP000681722">
    <property type="component" value="Unassembled WGS sequence"/>
</dbReference>
<comment type="caution">
    <text evidence="1">The sequence shown here is derived from an EMBL/GenBank/DDBJ whole genome shotgun (WGS) entry which is preliminary data.</text>
</comment>
<reference evidence="1" key="1">
    <citation type="submission" date="2021-02" db="EMBL/GenBank/DDBJ databases">
        <authorList>
            <person name="Nowell W R."/>
        </authorList>
    </citation>
    <scope>NUCLEOTIDE SEQUENCE</scope>
</reference>
<organism evidence="1 3">
    <name type="scientific">Didymodactylos carnosus</name>
    <dbReference type="NCBI Taxonomy" id="1234261"/>
    <lineage>
        <taxon>Eukaryota</taxon>
        <taxon>Metazoa</taxon>
        <taxon>Spiralia</taxon>
        <taxon>Gnathifera</taxon>
        <taxon>Rotifera</taxon>
        <taxon>Eurotatoria</taxon>
        <taxon>Bdelloidea</taxon>
        <taxon>Philodinida</taxon>
        <taxon>Philodinidae</taxon>
        <taxon>Didymodactylos</taxon>
    </lineage>
</organism>
<protein>
    <submittedName>
        <fullName evidence="1">Uncharacterized protein</fullName>
    </submittedName>
</protein>
<name>A0A814PE77_9BILA</name>
<dbReference type="EMBL" id="CAJNOQ010005610">
    <property type="protein sequence ID" value="CAF1104947.1"/>
    <property type="molecule type" value="Genomic_DNA"/>
</dbReference>
<evidence type="ECO:0000313" key="2">
    <source>
        <dbReference type="EMBL" id="CAF3869588.1"/>
    </source>
</evidence>
<dbReference type="Proteomes" id="UP000663829">
    <property type="component" value="Unassembled WGS sequence"/>
</dbReference>
<evidence type="ECO:0000313" key="3">
    <source>
        <dbReference type="Proteomes" id="UP000663829"/>
    </source>
</evidence>
<dbReference type="AlphaFoldDB" id="A0A814PE77"/>
<dbReference type="EMBL" id="CAJOBC010005610">
    <property type="protein sequence ID" value="CAF3869588.1"/>
    <property type="molecule type" value="Genomic_DNA"/>
</dbReference>
<evidence type="ECO:0000313" key="1">
    <source>
        <dbReference type="EMBL" id="CAF1104947.1"/>
    </source>
</evidence>
<keyword evidence="3" id="KW-1185">Reference proteome</keyword>
<accession>A0A814PE77</accession>
<proteinExistence type="predicted"/>
<gene>
    <name evidence="1" type="ORF">GPM918_LOCUS18937</name>
    <name evidence="2" type="ORF">SRO942_LOCUS18934</name>
</gene>